<evidence type="ECO:0000313" key="3">
    <source>
        <dbReference type="EMBL" id="GAA2083554.1"/>
    </source>
</evidence>
<keyword evidence="1" id="KW-0315">Glutamine amidotransferase</keyword>
<dbReference type="EMBL" id="BAAAPY010000011">
    <property type="protein sequence ID" value="GAA2083554.1"/>
    <property type="molecule type" value="Genomic_DNA"/>
</dbReference>
<reference evidence="3 4" key="1">
    <citation type="journal article" date="2019" name="Int. J. Syst. Evol. Microbiol.">
        <title>The Global Catalogue of Microorganisms (GCM) 10K type strain sequencing project: providing services to taxonomists for standard genome sequencing and annotation.</title>
        <authorList>
            <consortium name="The Broad Institute Genomics Platform"/>
            <consortium name="The Broad Institute Genome Sequencing Center for Infectious Disease"/>
            <person name="Wu L."/>
            <person name="Ma J."/>
        </authorList>
    </citation>
    <scope>NUCLEOTIDE SEQUENCE [LARGE SCALE GENOMIC DNA]</scope>
    <source>
        <strain evidence="3 4">JCM 15749</strain>
    </source>
</reference>
<dbReference type="PANTHER" id="PTHR43418">
    <property type="entry name" value="MULTIFUNCTIONAL TRYPTOPHAN BIOSYNTHESIS PROTEIN-RELATED"/>
    <property type="match status" value="1"/>
</dbReference>
<dbReference type="Gene3D" id="3.40.50.880">
    <property type="match status" value="1"/>
</dbReference>
<dbReference type="PRINTS" id="PR00097">
    <property type="entry name" value="ANTSNTHASEII"/>
</dbReference>
<evidence type="ECO:0000313" key="4">
    <source>
        <dbReference type="Proteomes" id="UP001501480"/>
    </source>
</evidence>
<dbReference type="PROSITE" id="PS51273">
    <property type="entry name" value="GATASE_TYPE_1"/>
    <property type="match status" value="1"/>
</dbReference>
<dbReference type="PANTHER" id="PTHR43418:SF4">
    <property type="entry name" value="MULTIFUNCTIONAL TRYPTOPHAN BIOSYNTHESIS PROTEIN"/>
    <property type="match status" value="1"/>
</dbReference>
<sequence>MSTRVAVIDNYDSFTYNVVHYLRELGSVVTVRRNDETTVDELAEHDRLVVCPGPGTPADAGVSTEAIRALSGRVPVLGVCLGHQSIASIFGGDVVRGTPMHGKTSGVVHDGVGVLRGLPSPFEATRYHSLVVDPATLPAELEVTGWSEDGVVMALQHREHPTYGVQFHPESVLTEVGRRLVANFLEVRP</sequence>
<dbReference type="InterPro" id="IPR017926">
    <property type="entry name" value="GATASE"/>
</dbReference>
<dbReference type="NCBIfam" id="TIGR00566">
    <property type="entry name" value="trpG_papA"/>
    <property type="match status" value="1"/>
</dbReference>
<comment type="caution">
    <text evidence="3">The sequence shown here is derived from an EMBL/GenBank/DDBJ whole genome shotgun (WGS) entry which is preliminary data.</text>
</comment>
<dbReference type="InterPro" id="IPR029062">
    <property type="entry name" value="Class_I_gatase-like"/>
</dbReference>
<dbReference type="PRINTS" id="PR00096">
    <property type="entry name" value="GATASE"/>
</dbReference>
<dbReference type="Pfam" id="PF00117">
    <property type="entry name" value="GATase"/>
    <property type="match status" value="1"/>
</dbReference>
<dbReference type="InterPro" id="IPR050472">
    <property type="entry name" value="Anth_synth/Amidotransfase"/>
</dbReference>
<proteinExistence type="predicted"/>
<gene>
    <name evidence="3" type="ORF">GCM10009821_25870</name>
</gene>
<dbReference type="Proteomes" id="UP001501480">
    <property type="component" value="Unassembled WGS sequence"/>
</dbReference>
<dbReference type="CDD" id="cd01743">
    <property type="entry name" value="GATase1_Anthranilate_Synthase"/>
    <property type="match status" value="1"/>
</dbReference>
<keyword evidence="4" id="KW-1185">Reference proteome</keyword>
<name>A0ABN2W523_9ACTN</name>
<dbReference type="SUPFAM" id="SSF52317">
    <property type="entry name" value="Class I glutamine amidotransferase-like"/>
    <property type="match status" value="1"/>
</dbReference>
<dbReference type="PRINTS" id="PR00099">
    <property type="entry name" value="CPSGATASE"/>
</dbReference>
<dbReference type="InterPro" id="IPR006221">
    <property type="entry name" value="TrpG/PapA_dom"/>
</dbReference>
<feature type="domain" description="Glutamine amidotransferase" evidence="2">
    <location>
        <begin position="7"/>
        <end position="185"/>
    </location>
</feature>
<evidence type="ECO:0000256" key="1">
    <source>
        <dbReference type="ARBA" id="ARBA00022962"/>
    </source>
</evidence>
<accession>A0ABN2W523</accession>
<evidence type="ECO:0000259" key="2">
    <source>
        <dbReference type="Pfam" id="PF00117"/>
    </source>
</evidence>
<organism evidence="3 4">
    <name type="scientific">Aeromicrobium halocynthiae</name>
    <dbReference type="NCBI Taxonomy" id="560557"/>
    <lineage>
        <taxon>Bacteria</taxon>
        <taxon>Bacillati</taxon>
        <taxon>Actinomycetota</taxon>
        <taxon>Actinomycetes</taxon>
        <taxon>Propionibacteriales</taxon>
        <taxon>Nocardioidaceae</taxon>
        <taxon>Aeromicrobium</taxon>
    </lineage>
</organism>
<dbReference type="RefSeq" id="WP_344329496.1">
    <property type="nucleotide sequence ID" value="NZ_BAAAPY010000011.1"/>
</dbReference>
<protein>
    <submittedName>
        <fullName evidence="3">Aminodeoxychorismate/anthranilate synthase component II</fullName>
    </submittedName>
</protein>